<dbReference type="Gene3D" id="4.10.60.10">
    <property type="entry name" value="Zinc finger, CCHC-type"/>
    <property type="match status" value="1"/>
</dbReference>
<organism evidence="8 9">
    <name type="scientific">Dipteronia dyeriana</name>
    <dbReference type="NCBI Taxonomy" id="168575"/>
    <lineage>
        <taxon>Eukaryota</taxon>
        <taxon>Viridiplantae</taxon>
        <taxon>Streptophyta</taxon>
        <taxon>Embryophyta</taxon>
        <taxon>Tracheophyta</taxon>
        <taxon>Spermatophyta</taxon>
        <taxon>Magnoliopsida</taxon>
        <taxon>eudicotyledons</taxon>
        <taxon>Gunneridae</taxon>
        <taxon>Pentapetalae</taxon>
        <taxon>rosids</taxon>
        <taxon>malvids</taxon>
        <taxon>Sapindales</taxon>
        <taxon>Sapindaceae</taxon>
        <taxon>Hippocastanoideae</taxon>
        <taxon>Acereae</taxon>
        <taxon>Dipteronia</taxon>
    </lineage>
</organism>
<reference evidence="8" key="1">
    <citation type="journal article" date="2023" name="Plant J.">
        <title>Genome sequences and population genomics provide insights into the demographic history, inbreeding, and mutation load of two 'living fossil' tree species of Dipteronia.</title>
        <authorList>
            <person name="Feng Y."/>
            <person name="Comes H.P."/>
            <person name="Chen J."/>
            <person name="Zhu S."/>
            <person name="Lu R."/>
            <person name="Zhang X."/>
            <person name="Li P."/>
            <person name="Qiu J."/>
            <person name="Olsen K.M."/>
            <person name="Qiu Y."/>
        </authorList>
    </citation>
    <scope>NUCLEOTIDE SEQUENCE</scope>
    <source>
        <strain evidence="8">KIB01</strain>
    </source>
</reference>
<dbReference type="InterPro" id="IPR007527">
    <property type="entry name" value="Znf_SWIM"/>
</dbReference>
<evidence type="ECO:0000259" key="6">
    <source>
        <dbReference type="PROSITE" id="PS50158"/>
    </source>
</evidence>
<dbReference type="InterPro" id="IPR006564">
    <property type="entry name" value="Znf_PMZ"/>
</dbReference>
<evidence type="ECO:0000256" key="3">
    <source>
        <dbReference type="ARBA" id="ARBA00022833"/>
    </source>
</evidence>
<keyword evidence="9" id="KW-1185">Reference proteome</keyword>
<name>A0AAD9TT22_9ROSI</name>
<protein>
    <recommendedName>
        <fullName evidence="10">SWIM-type domain-containing protein</fullName>
    </recommendedName>
</protein>
<dbReference type="PROSITE" id="PS50158">
    <property type="entry name" value="ZF_CCHC"/>
    <property type="match status" value="1"/>
</dbReference>
<dbReference type="InterPro" id="IPR036875">
    <property type="entry name" value="Znf_CCHC_sf"/>
</dbReference>
<evidence type="ECO:0000256" key="5">
    <source>
        <dbReference type="SAM" id="MobiDB-lite"/>
    </source>
</evidence>
<sequence>MAVGHCKERNEWSLTYNVYPIELTRYLVKVGKHDGLVDIEHRTCTCRNLDLDQLPCDHVIAVARFTKTNFNSLCHEYYSTSWMQTAYAPAINPVPHPSIWEVPDEVSYVIVLPPNSKRQAGRPKERRIPFVGEVHQQKKCSNCGEQGHNRMGCPNPRRRPNNGQLNTSISVEQPIQLIPTTRRQRACNVCNVLGHNRKTCPLVDHSLPTTDTPTDGDTTHL</sequence>
<keyword evidence="1" id="KW-0479">Metal-binding</keyword>
<dbReference type="Proteomes" id="UP001280121">
    <property type="component" value="Unassembled WGS sequence"/>
</dbReference>
<proteinExistence type="predicted"/>
<dbReference type="Pfam" id="PF04434">
    <property type="entry name" value="SWIM"/>
    <property type="match status" value="1"/>
</dbReference>
<evidence type="ECO:0000313" key="8">
    <source>
        <dbReference type="EMBL" id="KAK2641398.1"/>
    </source>
</evidence>
<evidence type="ECO:0000259" key="7">
    <source>
        <dbReference type="PROSITE" id="PS50966"/>
    </source>
</evidence>
<dbReference type="SMART" id="SM00575">
    <property type="entry name" value="ZnF_PMZ"/>
    <property type="match status" value="1"/>
</dbReference>
<dbReference type="AlphaFoldDB" id="A0AAD9TT22"/>
<evidence type="ECO:0008006" key="10">
    <source>
        <dbReference type="Google" id="ProtNLM"/>
    </source>
</evidence>
<dbReference type="EMBL" id="JANJYI010000007">
    <property type="protein sequence ID" value="KAK2641398.1"/>
    <property type="molecule type" value="Genomic_DNA"/>
</dbReference>
<dbReference type="GO" id="GO:0003676">
    <property type="term" value="F:nucleic acid binding"/>
    <property type="evidence" value="ECO:0007669"/>
    <property type="project" value="InterPro"/>
</dbReference>
<keyword evidence="2 4" id="KW-0863">Zinc-finger</keyword>
<feature type="region of interest" description="Disordered" evidence="5">
    <location>
        <begin position="141"/>
        <end position="168"/>
    </location>
</feature>
<evidence type="ECO:0000256" key="1">
    <source>
        <dbReference type="ARBA" id="ARBA00022723"/>
    </source>
</evidence>
<dbReference type="PROSITE" id="PS50966">
    <property type="entry name" value="ZF_SWIM"/>
    <property type="match status" value="1"/>
</dbReference>
<accession>A0AAD9TT22</accession>
<dbReference type="GO" id="GO:0008270">
    <property type="term" value="F:zinc ion binding"/>
    <property type="evidence" value="ECO:0007669"/>
    <property type="project" value="UniProtKB-KW"/>
</dbReference>
<dbReference type="InterPro" id="IPR001878">
    <property type="entry name" value="Znf_CCHC"/>
</dbReference>
<evidence type="ECO:0000256" key="2">
    <source>
        <dbReference type="ARBA" id="ARBA00022771"/>
    </source>
</evidence>
<feature type="domain" description="SWIM-type" evidence="7">
    <location>
        <begin position="26"/>
        <end position="67"/>
    </location>
</feature>
<dbReference type="SMART" id="SM00343">
    <property type="entry name" value="ZnF_C2HC"/>
    <property type="match status" value="2"/>
</dbReference>
<keyword evidence="3" id="KW-0862">Zinc</keyword>
<evidence type="ECO:0000256" key="4">
    <source>
        <dbReference type="PROSITE-ProRule" id="PRU00047"/>
    </source>
</evidence>
<gene>
    <name evidence="8" type="ORF">Ddye_023161</name>
</gene>
<feature type="domain" description="CCHC-type" evidence="6">
    <location>
        <begin position="139"/>
        <end position="155"/>
    </location>
</feature>
<evidence type="ECO:0000313" key="9">
    <source>
        <dbReference type="Proteomes" id="UP001280121"/>
    </source>
</evidence>
<dbReference type="SUPFAM" id="SSF57756">
    <property type="entry name" value="Retrovirus zinc finger-like domains"/>
    <property type="match status" value="1"/>
</dbReference>
<comment type="caution">
    <text evidence="8">The sequence shown here is derived from an EMBL/GenBank/DDBJ whole genome shotgun (WGS) entry which is preliminary data.</text>
</comment>